<feature type="non-terminal residue" evidence="2">
    <location>
        <position position="1"/>
    </location>
</feature>
<evidence type="ECO:0000313" key="2">
    <source>
        <dbReference type="EMBL" id="CAA9359824.1"/>
    </source>
</evidence>
<name>A0A6J4MJB8_9HYPH</name>
<reference evidence="2" key="1">
    <citation type="submission" date="2020-02" db="EMBL/GenBank/DDBJ databases">
        <authorList>
            <person name="Meier V. D."/>
        </authorList>
    </citation>
    <scope>NUCLEOTIDE SEQUENCE</scope>
    <source>
        <strain evidence="2">AVDCRST_MAG90</strain>
    </source>
</reference>
<dbReference type="AlphaFoldDB" id="A0A6J4MJB8"/>
<dbReference type="EMBL" id="CADCUC010000613">
    <property type="protein sequence ID" value="CAA9359824.1"/>
    <property type="molecule type" value="Genomic_DNA"/>
</dbReference>
<protein>
    <submittedName>
        <fullName evidence="2">Uncharacterized protein</fullName>
    </submittedName>
</protein>
<proteinExistence type="predicted"/>
<organism evidence="2">
    <name type="scientific">uncultured Microvirga sp</name>
    <dbReference type="NCBI Taxonomy" id="412392"/>
    <lineage>
        <taxon>Bacteria</taxon>
        <taxon>Pseudomonadati</taxon>
        <taxon>Pseudomonadota</taxon>
        <taxon>Alphaproteobacteria</taxon>
        <taxon>Hyphomicrobiales</taxon>
        <taxon>Methylobacteriaceae</taxon>
        <taxon>Microvirga</taxon>
        <taxon>environmental samples</taxon>
    </lineage>
</organism>
<sequence length="67" mass="7098">DLDGSVSEPNARSSMASELAREPSSIDREIREKNGGPTGCQGFLPGNDRETPGKTLPEGVQSNLLDL</sequence>
<feature type="compositionally biased region" description="Basic and acidic residues" evidence="1">
    <location>
        <begin position="19"/>
        <end position="34"/>
    </location>
</feature>
<accession>A0A6J4MJB8</accession>
<feature type="region of interest" description="Disordered" evidence="1">
    <location>
        <begin position="1"/>
        <end position="67"/>
    </location>
</feature>
<feature type="compositionally biased region" description="Polar residues" evidence="1">
    <location>
        <begin position="7"/>
        <end position="16"/>
    </location>
</feature>
<gene>
    <name evidence="2" type="ORF">AVDCRST_MAG90-2947</name>
</gene>
<evidence type="ECO:0000256" key="1">
    <source>
        <dbReference type="SAM" id="MobiDB-lite"/>
    </source>
</evidence>
<feature type="non-terminal residue" evidence="2">
    <location>
        <position position="67"/>
    </location>
</feature>